<keyword evidence="7 9" id="KW-1133">Transmembrane helix</keyword>
<evidence type="ECO:0000256" key="9">
    <source>
        <dbReference type="HAMAP-Rule" id="MF_00024"/>
    </source>
</evidence>
<comment type="subcellular location">
    <subcellularLocation>
        <location evidence="1 9">Cell membrane</location>
        <topology evidence="1 9">Multi-pass membrane protein</topology>
    </subcellularLocation>
</comment>
<feature type="transmembrane region" description="Helical" evidence="9">
    <location>
        <begin position="157"/>
        <end position="178"/>
    </location>
</feature>
<evidence type="ECO:0000256" key="2">
    <source>
        <dbReference type="ARBA" id="ARBA00004953"/>
    </source>
</evidence>
<dbReference type="GO" id="GO:0015420">
    <property type="term" value="F:ABC-type vitamin B12 transporter activity"/>
    <property type="evidence" value="ECO:0007669"/>
    <property type="project" value="UniProtKB-UniRule"/>
</dbReference>
<dbReference type="GO" id="GO:0005886">
    <property type="term" value="C:plasma membrane"/>
    <property type="evidence" value="ECO:0007669"/>
    <property type="project" value="UniProtKB-SubCell"/>
</dbReference>
<evidence type="ECO:0000256" key="1">
    <source>
        <dbReference type="ARBA" id="ARBA00004651"/>
    </source>
</evidence>
<dbReference type="GO" id="GO:0009236">
    <property type="term" value="P:cobalamin biosynthetic process"/>
    <property type="evidence" value="ECO:0007669"/>
    <property type="project" value="UniProtKB-UniRule"/>
</dbReference>
<dbReference type="NCBIfam" id="TIGR00380">
    <property type="entry name" value="cobal_cbiB"/>
    <property type="match status" value="1"/>
</dbReference>
<dbReference type="Pfam" id="PF03186">
    <property type="entry name" value="CobD_Cbib"/>
    <property type="match status" value="1"/>
</dbReference>
<keyword evidence="4 9" id="KW-1003">Cell membrane</keyword>
<dbReference type="Proteomes" id="UP000683428">
    <property type="component" value="Chromosome"/>
</dbReference>
<dbReference type="AlphaFoldDB" id="A0A975SKR4"/>
<feature type="transmembrane region" description="Helical" evidence="9">
    <location>
        <begin position="56"/>
        <end position="78"/>
    </location>
</feature>
<reference evidence="10" key="1">
    <citation type="submission" date="2020-11" db="EMBL/GenBank/DDBJ databases">
        <title>Azospira inquinata sp. nov.</title>
        <authorList>
            <person name="Moe W.M."/>
            <person name="Mikes M.C."/>
        </authorList>
    </citation>
    <scope>NUCLEOTIDE SEQUENCE</scope>
    <source>
        <strain evidence="10">Azo-3</strain>
    </source>
</reference>
<proteinExistence type="inferred from homology"/>
<comment type="function">
    <text evidence="9">Converts cobyric acid to cobinamide by the addition of aminopropanol on the F carboxylic group.</text>
</comment>
<organism evidence="10 11">
    <name type="scientific">Azospira inquinata</name>
    <dbReference type="NCBI Taxonomy" id="2785627"/>
    <lineage>
        <taxon>Bacteria</taxon>
        <taxon>Pseudomonadati</taxon>
        <taxon>Pseudomonadota</taxon>
        <taxon>Betaproteobacteria</taxon>
        <taxon>Rhodocyclales</taxon>
        <taxon>Rhodocyclaceae</taxon>
        <taxon>Azospira</taxon>
    </lineage>
</organism>
<dbReference type="KEGG" id="aiq:Azoinq_08445"/>
<evidence type="ECO:0000256" key="4">
    <source>
        <dbReference type="ARBA" id="ARBA00022475"/>
    </source>
</evidence>
<protein>
    <recommendedName>
        <fullName evidence="9">Cobalamin biosynthesis protein CobD</fullName>
    </recommendedName>
</protein>
<comment type="pathway">
    <text evidence="2 9">Cofactor biosynthesis; adenosylcobalamin biosynthesis.</text>
</comment>
<evidence type="ECO:0000256" key="3">
    <source>
        <dbReference type="ARBA" id="ARBA00006263"/>
    </source>
</evidence>
<dbReference type="HAMAP" id="MF_00024">
    <property type="entry name" value="CobD_CbiB"/>
    <property type="match status" value="1"/>
</dbReference>
<comment type="similarity">
    <text evidence="3 9">Belongs to the CobD/CbiB family.</text>
</comment>
<dbReference type="PANTHER" id="PTHR34308">
    <property type="entry name" value="COBALAMIN BIOSYNTHESIS PROTEIN CBIB"/>
    <property type="match status" value="1"/>
</dbReference>
<dbReference type="EMBL" id="CP064782">
    <property type="protein sequence ID" value="QWT47906.1"/>
    <property type="molecule type" value="Genomic_DNA"/>
</dbReference>
<accession>A0A975SKR4</accession>
<feature type="transmembrane region" description="Helical" evidence="9">
    <location>
        <begin position="296"/>
        <end position="317"/>
    </location>
</feature>
<dbReference type="InterPro" id="IPR004485">
    <property type="entry name" value="Cobalamin_biosynth_CobD/CbiB"/>
</dbReference>
<evidence type="ECO:0000256" key="7">
    <source>
        <dbReference type="ARBA" id="ARBA00022989"/>
    </source>
</evidence>
<evidence type="ECO:0000256" key="5">
    <source>
        <dbReference type="ARBA" id="ARBA00022573"/>
    </source>
</evidence>
<comment type="caution">
    <text evidence="9">Lacks conserved residue(s) required for the propagation of feature annotation.</text>
</comment>
<name>A0A975SKR4_9RHOO</name>
<keyword evidence="8 9" id="KW-0472">Membrane</keyword>
<keyword evidence="5 9" id="KW-0169">Cobalamin biosynthesis</keyword>
<evidence type="ECO:0000313" key="11">
    <source>
        <dbReference type="Proteomes" id="UP000683428"/>
    </source>
</evidence>
<dbReference type="RefSeq" id="WP_216130050.1">
    <property type="nucleotide sequence ID" value="NZ_CP064782.1"/>
</dbReference>
<sequence>MPHWLALPLAALIGYGLDRWLGEPRRYHPLVGFGRLAGLLEKALRPAPGLVPPRALRLFGAIAWCAAVLPWVLLAAWLHATPWLGVVSDGLLLYFALGARSLGEHARAVAVPLAAGDLAAARTRVGYIVSRETGALDATGVAKACVESVLENGNDGVFGALFWFAVLGGPGALLFRLANTLDAMWGYRNDRFRYFGWAAARLDDLLNWLPARLTALTYAAQGQARQALACWRAQAPAWDSPNAGPVMAAGAGALGLTLGGAATYEGREEMRPPLGRGRPPAAPDILRATRLVEGGLGLWLTLLVALPPLTALALFLLRKATHA</sequence>
<keyword evidence="11" id="KW-1185">Reference proteome</keyword>
<evidence type="ECO:0000256" key="8">
    <source>
        <dbReference type="ARBA" id="ARBA00023136"/>
    </source>
</evidence>
<evidence type="ECO:0000256" key="6">
    <source>
        <dbReference type="ARBA" id="ARBA00022692"/>
    </source>
</evidence>
<dbReference type="PANTHER" id="PTHR34308:SF1">
    <property type="entry name" value="COBALAMIN BIOSYNTHESIS PROTEIN CBIB"/>
    <property type="match status" value="1"/>
</dbReference>
<dbReference type="GO" id="GO:0048472">
    <property type="term" value="F:threonine-phosphate decarboxylase activity"/>
    <property type="evidence" value="ECO:0007669"/>
    <property type="project" value="InterPro"/>
</dbReference>
<gene>
    <name evidence="9" type="primary">cobD</name>
    <name evidence="10" type="ORF">Azoinq_08445</name>
</gene>
<keyword evidence="6 9" id="KW-0812">Transmembrane</keyword>
<evidence type="ECO:0000313" key="10">
    <source>
        <dbReference type="EMBL" id="QWT47906.1"/>
    </source>
</evidence>